<dbReference type="SUPFAM" id="SSF51445">
    <property type="entry name" value="(Trans)glycosidases"/>
    <property type="match status" value="1"/>
</dbReference>
<dbReference type="InterPro" id="IPR017853">
    <property type="entry name" value="GH"/>
</dbReference>
<sequence length="172" mass="20247">MGYYLCLQTYCVRNSHSKVLVLYFVSHTLSCVSSLDNRIARFQPASWMTWQQHRSQNDCQDHSEDFISERDSSNVQPTYMYPLFEEIQKILFFISFDDHKRVQMGMWCMFAAPLLISADMVILHNFSISLLRNARLLARNQDKGGHQAEFVRSQNDLYGSNLHCYVDWFLNI</sequence>
<keyword evidence="2" id="KW-0378">Hydrolase</keyword>
<dbReference type="InterPro" id="IPR002241">
    <property type="entry name" value="Glyco_hydro_27"/>
</dbReference>
<evidence type="ECO:0000256" key="1">
    <source>
        <dbReference type="ARBA" id="ARBA00009743"/>
    </source>
</evidence>
<dbReference type="EMBL" id="QMKO01003278">
    <property type="protein sequence ID" value="RTG81583.1"/>
    <property type="molecule type" value="Genomic_DNA"/>
</dbReference>
<dbReference type="InterPro" id="IPR013785">
    <property type="entry name" value="Aldolase_TIM"/>
</dbReference>
<accession>A0A430Q1L6</accession>
<evidence type="ECO:0000256" key="2">
    <source>
        <dbReference type="ARBA" id="ARBA00022801"/>
    </source>
</evidence>
<dbReference type="STRING" id="6184.A0A430Q1L6"/>
<comment type="similarity">
    <text evidence="1">Belongs to the glycosyl hydrolase 27 family.</text>
</comment>
<evidence type="ECO:0000313" key="4">
    <source>
        <dbReference type="EMBL" id="RTG81583.1"/>
    </source>
</evidence>
<dbReference type="PANTHER" id="PTHR11452:SF75">
    <property type="entry name" value="ALPHA-GALACTOSIDASE MEL1"/>
    <property type="match status" value="1"/>
</dbReference>
<evidence type="ECO:0000256" key="3">
    <source>
        <dbReference type="ARBA" id="ARBA00023295"/>
    </source>
</evidence>
<comment type="caution">
    <text evidence="4">The sequence shown here is derived from an EMBL/GenBank/DDBJ whole genome shotgun (WGS) entry which is preliminary data.</text>
</comment>
<dbReference type="Proteomes" id="UP000290809">
    <property type="component" value="Unassembled WGS sequence"/>
</dbReference>
<keyword evidence="5" id="KW-1185">Reference proteome</keyword>
<reference evidence="4 5" key="1">
    <citation type="journal article" date="2019" name="PLoS Pathog.">
        <title>Genome sequence of the bovine parasite Schistosoma bovis Tanzania.</title>
        <authorList>
            <person name="Oey H."/>
            <person name="Zakrzewski M."/>
            <person name="Gobert G."/>
            <person name="Gravermann K."/>
            <person name="Stoye J."/>
            <person name="Jones M."/>
            <person name="Mcmanus D."/>
            <person name="Krause L."/>
        </authorList>
    </citation>
    <scope>NUCLEOTIDE SEQUENCE [LARGE SCALE GENOMIC DNA]</scope>
    <source>
        <strain evidence="4 5">TAN1997</strain>
    </source>
</reference>
<dbReference type="AlphaFoldDB" id="A0A430Q1L6"/>
<evidence type="ECO:0000313" key="5">
    <source>
        <dbReference type="Proteomes" id="UP000290809"/>
    </source>
</evidence>
<dbReference type="Gene3D" id="3.20.20.70">
    <property type="entry name" value="Aldolase class I"/>
    <property type="match status" value="1"/>
</dbReference>
<organism evidence="4 5">
    <name type="scientific">Schistosoma bovis</name>
    <name type="common">Blood fluke</name>
    <dbReference type="NCBI Taxonomy" id="6184"/>
    <lineage>
        <taxon>Eukaryota</taxon>
        <taxon>Metazoa</taxon>
        <taxon>Spiralia</taxon>
        <taxon>Lophotrochozoa</taxon>
        <taxon>Platyhelminthes</taxon>
        <taxon>Trematoda</taxon>
        <taxon>Digenea</taxon>
        <taxon>Strigeidida</taxon>
        <taxon>Schistosomatoidea</taxon>
        <taxon>Schistosomatidae</taxon>
        <taxon>Schistosoma</taxon>
    </lineage>
</organism>
<dbReference type="PANTHER" id="PTHR11452">
    <property type="entry name" value="ALPHA-GALACTOSIDASE/ALPHA-N-ACETYLGALACTOSAMINIDASE"/>
    <property type="match status" value="1"/>
</dbReference>
<name>A0A430Q1L6_SCHBO</name>
<proteinExistence type="inferred from homology"/>
<dbReference type="GO" id="GO:0004553">
    <property type="term" value="F:hydrolase activity, hydrolyzing O-glycosyl compounds"/>
    <property type="evidence" value="ECO:0007669"/>
    <property type="project" value="InterPro"/>
</dbReference>
<protein>
    <submittedName>
        <fullName evidence="4">Uncharacterized protein</fullName>
    </submittedName>
</protein>
<dbReference type="GO" id="GO:0005975">
    <property type="term" value="P:carbohydrate metabolic process"/>
    <property type="evidence" value="ECO:0007669"/>
    <property type="project" value="InterPro"/>
</dbReference>
<dbReference type="Pfam" id="PF16499">
    <property type="entry name" value="Melibiase_2"/>
    <property type="match status" value="1"/>
</dbReference>
<keyword evidence="3" id="KW-0326">Glycosidase</keyword>
<gene>
    <name evidence="4" type="ORF">DC041_0012469</name>
</gene>